<dbReference type="PANTHER" id="PTHR43806">
    <property type="entry name" value="PEPTIDASE S8"/>
    <property type="match status" value="1"/>
</dbReference>
<evidence type="ECO:0000256" key="3">
    <source>
        <dbReference type="ARBA" id="ARBA00022801"/>
    </source>
</evidence>
<dbReference type="EMBL" id="BOMF01000176">
    <property type="protein sequence ID" value="GID51322.1"/>
    <property type="molecule type" value="Genomic_DNA"/>
</dbReference>
<dbReference type="PRINTS" id="PR00723">
    <property type="entry name" value="SUBTILISIN"/>
</dbReference>
<dbReference type="InterPro" id="IPR050131">
    <property type="entry name" value="Peptidase_S8_subtilisin-like"/>
</dbReference>
<dbReference type="SUPFAM" id="SSF52743">
    <property type="entry name" value="Subtilisin-like"/>
    <property type="match status" value="1"/>
</dbReference>
<feature type="active site" description="Charge relay system" evidence="5">
    <location>
        <position position="151"/>
    </location>
</feature>
<dbReference type="RefSeq" id="WP_204301287.1">
    <property type="nucleotide sequence ID" value="NZ_BAAAGQ010000083.1"/>
</dbReference>
<sequence length="409" mass="42710">MPEPTEFPNPWQFDPRIRQSGNVYYMADEVLVATPDVGVVQGELENELGARRPRVAGRSMSRVTRFVLPAATDGRGRRSAPDAPAIVRRLRNRPDRPRVGLNHVFAGNGIFTGQPKLHGGAGTDPRPTPYPLPAPEAPVEGSRPVKVAILDTGMDPASLALPIFAQHPLHGTHEPDTVYENPATHAISLMGGHGTAVAGIVARYAPNAELTSIQVLNQFGVTDELNLTAALERAAAAGAEIVVMSLGGALLPEESVDELATMFDVLPPGTVLVASAGNTETEIEDYFPARAARVTSVAAIDTTGGQKAPASFSNSGDWITACAPGVGVHCAYPAGTWNYTASGVPVVSAGYIAWSGTSFSAPYLAARIAAGTMENGTAADAAEKLKAGLTGGFRRYGGFLDAPPDFLAP</sequence>
<dbReference type="Gene3D" id="3.40.50.200">
    <property type="entry name" value="Peptidase S8/S53 domain"/>
    <property type="match status" value="1"/>
</dbReference>
<feature type="active site" description="Charge relay system" evidence="5">
    <location>
        <position position="358"/>
    </location>
</feature>
<feature type="region of interest" description="Disordered" evidence="6">
    <location>
        <begin position="112"/>
        <end position="139"/>
    </location>
</feature>
<dbReference type="InterPro" id="IPR015500">
    <property type="entry name" value="Peptidase_S8_subtilisin-rel"/>
</dbReference>
<dbReference type="InterPro" id="IPR000209">
    <property type="entry name" value="Peptidase_S8/S53_dom"/>
</dbReference>
<evidence type="ECO:0000256" key="2">
    <source>
        <dbReference type="ARBA" id="ARBA00022670"/>
    </source>
</evidence>
<proteinExistence type="inferred from homology"/>
<evidence type="ECO:0000256" key="1">
    <source>
        <dbReference type="ARBA" id="ARBA00011073"/>
    </source>
</evidence>
<evidence type="ECO:0000256" key="6">
    <source>
        <dbReference type="SAM" id="MobiDB-lite"/>
    </source>
</evidence>
<comment type="similarity">
    <text evidence="1 5">Belongs to the peptidase S8 family.</text>
</comment>
<evidence type="ECO:0000256" key="4">
    <source>
        <dbReference type="ARBA" id="ARBA00022825"/>
    </source>
</evidence>
<dbReference type="InterPro" id="IPR036852">
    <property type="entry name" value="Peptidase_S8/S53_dom_sf"/>
</dbReference>
<protein>
    <recommendedName>
        <fullName evidence="7">Peptidase S8/S53 domain-containing protein</fullName>
    </recommendedName>
</protein>
<evidence type="ECO:0000259" key="7">
    <source>
        <dbReference type="Pfam" id="PF00082"/>
    </source>
</evidence>
<name>A0ABQ3WYG1_9ACTN</name>
<dbReference type="PROSITE" id="PS51892">
    <property type="entry name" value="SUBTILASE"/>
    <property type="match status" value="1"/>
</dbReference>
<comment type="caution">
    <text evidence="8">The sequence shown here is derived from an EMBL/GenBank/DDBJ whole genome shotgun (WGS) entry which is preliminary data.</text>
</comment>
<evidence type="ECO:0000313" key="8">
    <source>
        <dbReference type="EMBL" id="GID51322.1"/>
    </source>
</evidence>
<gene>
    <name evidence="8" type="ORF">Aca07nite_85970</name>
</gene>
<accession>A0ABQ3WYG1</accession>
<dbReference type="PANTHER" id="PTHR43806:SF11">
    <property type="entry name" value="CEREVISIN-RELATED"/>
    <property type="match status" value="1"/>
</dbReference>
<reference evidence="8" key="1">
    <citation type="submission" date="2021-01" db="EMBL/GenBank/DDBJ databases">
        <title>Whole genome shotgun sequence of Actinoplanes capillaceus NBRC 16408.</title>
        <authorList>
            <person name="Komaki H."/>
            <person name="Tamura T."/>
        </authorList>
    </citation>
    <scope>NUCLEOTIDE SEQUENCE [LARGE SCALE GENOMIC DNA]</scope>
    <source>
        <strain evidence="8">NBRC 16408</strain>
    </source>
</reference>
<keyword evidence="2 5" id="KW-0645">Protease</keyword>
<evidence type="ECO:0000256" key="5">
    <source>
        <dbReference type="PROSITE-ProRule" id="PRU01240"/>
    </source>
</evidence>
<organism evidence="8">
    <name type="scientific">Actinoplanes campanulatus</name>
    <dbReference type="NCBI Taxonomy" id="113559"/>
    <lineage>
        <taxon>Bacteria</taxon>
        <taxon>Bacillati</taxon>
        <taxon>Actinomycetota</taxon>
        <taxon>Actinomycetes</taxon>
        <taxon>Micromonosporales</taxon>
        <taxon>Micromonosporaceae</taxon>
        <taxon>Actinoplanes</taxon>
    </lineage>
</organism>
<feature type="compositionally biased region" description="Pro residues" evidence="6">
    <location>
        <begin position="126"/>
        <end position="136"/>
    </location>
</feature>
<keyword evidence="4 5" id="KW-0720">Serine protease</keyword>
<feature type="active site" description="Charge relay system" evidence="5">
    <location>
        <position position="193"/>
    </location>
</feature>
<keyword evidence="3 5" id="KW-0378">Hydrolase</keyword>
<dbReference type="Pfam" id="PF00082">
    <property type="entry name" value="Peptidase_S8"/>
    <property type="match status" value="1"/>
</dbReference>
<feature type="domain" description="Peptidase S8/S53" evidence="7">
    <location>
        <begin position="145"/>
        <end position="374"/>
    </location>
</feature>